<evidence type="ECO:0000313" key="3">
    <source>
        <dbReference type="Proteomes" id="UP001515480"/>
    </source>
</evidence>
<evidence type="ECO:0000313" key="2">
    <source>
        <dbReference type="EMBL" id="KAL1495821.1"/>
    </source>
</evidence>
<evidence type="ECO:0000256" key="1">
    <source>
        <dbReference type="SAM" id="MobiDB-lite"/>
    </source>
</evidence>
<comment type="caution">
    <text evidence="2">The sequence shown here is derived from an EMBL/GenBank/DDBJ whole genome shotgun (WGS) entry which is preliminary data.</text>
</comment>
<proteinExistence type="predicted"/>
<gene>
    <name evidence="2" type="ORF">AB1Y20_016681</name>
</gene>
<reference evidence="2 3" key="1">
    <citation type="journal article" date="2024" name="Science">
        <title>Giant polyketide synthase enzymes in the biosynthesis of giant marine polyether toxins.</title>
        <authorList>
            <person name="Fallon T.R."/>
            <person name="Shende V.V."/>
            <person name="Wierzbicki I.H."/>
            <person name="Pendleton A.L."/>
            <person name="Watervoot N.F."/>
            <person name="Auber R.P."/>
            <person name="Gonzalez D.J."/>
            <person name="Wisecaver J.H."/>
            <person name="Moore B.S."/>
        </authorList>
    </citation>
    <scope>NUCLEOTIDE SEQUENCE [LARGE SCALE GENOMIC DNA]</scope>
    <source>
        <strain evidence="2 3">12B1</strain>
    </source>
</reference>
<dbReference type="EMBL" id="JBGBPQ010000031">
    <property type="protein sequence ID" value="KAL1495821.1"/>
    <property type="molecule type" value="Genomic_DNA"/>
</dbReference>
<sequence length="1192" mass="123364">MAAPPPPLAARPPLLTSPRCLCAADASGQLLLACADATLRLYASAASAAPLRTIACAAPPLALLWLPHLPAALTLEPSPRGGVVASLYLHCWHAAAPRRLTPPCLRLPPAAGVRPGVWRAAPLPRGAACVQLPVRRLPLACAAAAGRTLALAGGGGALVFRLLRRGGCVEAQLLAALSLALVPRAVAICAGRLAVASAVEVLVVRMRRRSGGGRGVGRNEGREEERGGEEDWSLLEEGEEEEEEEEEERDWEDDSEEEEEWRGWEAEDEEEEGWEEGEEEEEWEEDDEGRSGDDDEWRRGHMGGAEQLLSLPSMPSALLRSAPFHDAWGSDMRARTLPTAAQQRRWMAQQRSPLLPAEDNAECGWEGWTRVAELGWREAEVSVGEEEDCARRVVIGSKPRLARLEWVFHERLDSCAGDGPDDGDELPAERGEACLLLLVCGRREALLFDLSGGQLPVAARPPIARYPLALTGAPCHACAVDASRALLLCLSASARQLQLWPLRSATPAAAELAAAAATLSAACAPPREAAPPALLASLPLPPIAREPLAAEATRGATPPGLGLLPMASGFVLLLPSSSSPSAAPPVAAPPQQLDAEARFSRRVCGEGGGATAASSAAAPQASVGTTLQWVECGDAREFAENLLQRAAAGASARAAPHSAPPLQPHAASEEALLLLLAALSSPPPGKGAAAAAHRTLRASLLWHAARRACLLHARALPLASAPPAASLALLLAGGAPPVALLRRLRAVPRLGLALLSLAPHRALAAPLRSRRRAPLFACEALALLATHAPPRLLAALFAPPLAAAPLPPAVAARALARGGAAALQLCVGAAGGEAEAEGAAVWRHVLLPLAAGGGAAPLLAAAGLAAEAPRGALLPALRRMVLAGELPLRVGGEPTRLGGALCAAAPHLWRGGVADAPLAAARLAAGAAAPLLAAALRRRAPRGEARRLTHALLAALLRPAAAAACGGEALGAAVGAEAAALAAECALPSHLPEWVEALLPLGAGGETSGAAVSVETLRRVCALLYSDAPRCNAKVRKLVRAAGESAWPALLLCERRVPPEWDASVPIPTPTVLKRRLARIQPAQSKLAFMADVHPPSSPVLSADAAAWGALVGALEQLAQDGDAAAPGVMRQALALLADEWDVHSFGCLVAPLTQLGPEEVAMLNRRNAASQAARQLCSALAPVLRCESELK</sequence>
<feature type="region of interest" description="Disordered" evidence="1">
    <location>
        <begin position="210"/>
        <end position="300"/>
    </location>
</feature>
<name>A0AB34IAV5_PRYPA</name>
<feature type="compositionally biased region" description="Basic and acidic residues" evidence="1">
    <location>
        <begin position="289"/>
        <end position="299"/>
    </location>
</feature>
<protein>
    <submittedName>
        <fullName evidence="2">Uncharacterized protein</fullName>
    </submittedName>
</protein>
<dbReference type="AlphaFoldDB" id="A0AB34IAV5"/>
<feature type="compositionally biased region" description="Acidic residues" evidence="1">
    <location>
        <begin position="226"/>
        <end position="288"/>
    </location>
</feature>
<dbReference type="Proteomes" id="UP001515480">
    <property type="component" value="Unassembled WGS sequence"/>
</dbReference>
<keyword evidence="3" id="KW-1185">Reference proteome</keyword>
<accession>A0AB34IAV5</accession>
<organism evidence="2 3">
    <name type="scientific">Prymnesium parvum</name>
    <name type="common">Toxic golden alga</name>
    <dbReference type="NCBI Taxonomy" id="97485"/>
    <lineage>
        <taxon>Eukaryota</taxon>
        <taxon>Haptista</taxon>
        <taxon>Haptophyta</taxon>
        <taxon>Prymnesiophyceae</taxon>
        <taxon>Prymnesiales</taxon>
        <taxon>Prymnesiaceae</taxon>
        <taxon>Prymnesium</taxon>
    </lineage>
</organism>